<name>A0A3D8JAT9_9HELI</name>
<organism evidence="2 3">
    <name type="scientific">Helicobacter anseris</name>
    <dbReference type="NCBI Taxonomy" id="375926"/>
    <lineage>
        <taxon>Bacteria</taxon>
        <taxon>Pseudomonadati</taxon>
        <taxon>Campylobacterota</taxon>
        <taxon>Epsilonproteobacteria</taxon>
        <taxon>Campylobacterales</taxon>
        <taxon>Helicobacteraceae</taxon>
        <taxon>Helicobacter</taxon>
    </lineage>
</organism>
<dbReference type="NCBIfam" id="TIGR01414">
    <property type="entry name" value="autotrans_barl"/>
    <property type="match status" value="1"/>
</dbReference>
<dbReference type="RefSeq" id="WP_115578949.1">
    <property type="nucleotide sequence ID" value="NZ_NXLX01000007.1"/>
</dbReference>
<dbReference type="InterPro" id="IPR006315">
    <property type="entry name" value="OM_autotransptr_brl_dom"/>
</dbReference>
<evidence type="ECO:0000313" key="3">
    <source>
        <dbReference type="Proteomes" id="UP000256695"/>
    </source>
</evidence>
<accession>A0A3D8JAT9</accession>
<comment type="caution">
    <text evidence="2">The sequence shown here is derived from an EMBL/GenBank/DDBJ whole genome shotgun (WGS) entry which is preliminary data.</text>
</comment>
<dbReference type="SUPFAM" id="SSF103515">
    <property type="entry name" value="Autotransporter"/>
    <property type="match status" value="1"/>
</dbReference>
<dbReference type="PROSITE" id="PS51208">
    <property type="entry name" value="AUTOTRANSPORTER"/>
    <property type="match status" value="1"/>
</dbReference>
<proteinExistence type="predicted"/>
<feature type="domain" description="Autotransporter" evidence="1">
    <location>
        <begin position="1005"/>
        <end position="1280"/>
    </location>
</feature>
<feature type="non-terminal residue" evidence="2">
    <location>
        <position position="1"/>
    </location>
</feature>
<dbReference type="Pfam" id="PF03797">
    <property type="entry name" value="Autotransporter"/>
    <property type="match status" value="1"/>
</dbReference>
<dbReference type="SMART" id="SM00869">
    <property type="entry name" value="Autotransporter"/>
    <property type="match status" value="1"/>
</dbReference>
<gene>
    <name evidence="2" type="ORF">CQA57_04035</name>
</gene>
<evidence type="ECO:0000313" key="2">
    <source>
        <dbReference type="EMBL" id="RDU73984.1"/>
    </source>
</evidence>
<dbReference type="OrthoDB" id="6053567at2"/>
<dbReference type="InterPro" id="IPR005546">
    <property type="entry name" value="Autotransporte_beta"/>
</dbReference>
<dbReference type="EMBL" id="NXLX01000007">
    <property type="protein sequence ID" value="RDU73984.1"/>
    <property type="molecule type" value="Genomic_DNA"/>
</dbReference>
<evidence type="ECO:0000259" key="1">
    <source>
        <dbReference type="PROSITE" id="PS51208"/>
    </source>
</evidence>
<dbReference type="InterPro" id="IPR036709">
    <property type="entry name" value="Autotransporte_beta_dom_sf"/>
</dbReference>
<protein>
    <recommendedName>
        <fullName evidence="1">Autotransporter domain-containing protein</fullName>
    </recommendedName>
</protein>
<dbReference type="GO" id="GO:0019867">
    <property type="term" value="C:outer membrane"/>
    <property type="evidence" value="ECO:0007669"/>
    <property type="project" value="InterPro"/>
</dbReference>
<reference evidence="2 3" key="1">
    <citation type="submission" date="2018-04" db="EMBL/GenBank/DDBJ databases">
        <title>Novel Campyloabacter and Helicobacter Species and Strains.</title>
        <authorList>
            <person name="Mannion A.J."/>
            <person name="Shen Z."/>
            <person name="Fox J.G."/>
        </authorList>
    </citation>
    <scope>NUCLEOTIDE SEQUENCE [LARGE SCALE GENOMIC DNA]</scope>
    <source>
        <strain evidence="2 3">MIT 04-9362</strain>
    </source>
</reference>
<dbReference type="Gene3D" id="2.40.128.130">
    <property type="entry name" value="Autotransporter beta-domain"/>
    <property type="match status" value="1"/>
</dbReference>
<sequence>ALNGGKIIFETIKGQNAYGIQSNYDVILKPQGNGQITFKTIRAEGSNGARAVGIDSGSTIQISPEIGGSLIFENISSKSEANGIRVASSLRIDHTKDPYQSGKAAATIFKNISSEGHNAIGIYASRGAVLGFYGGGRTTFENITYEGSNAYTAAGLIVDSNLTSVAIEKGHEVRFNNIASSNVAFGLKTSSLNLQVNGGGSLLQVGTVTANGEATGIYAQNQLQLQAYQDTSAIKFGTILSSQGNAYGIKANSSELNALNGGKIIFETIKGQNAYGIQSNYDVILKPQGNGQITFKTIRAEGSNGARAVGIDSGSTIQISPEIGGSLIFENISSKSEANGIRVASSLRIDHTKDPYQSGKAAATIFKNISSEGHNAIGIYASRGAVLGFYGGGRTTFENITYEGSNAYTAAGLIVDSNLTSVAIEKGHEVRFNNIASSNVAFGLKTSSLNLQVNGGGSLLQVGTVTANGEATGIYAQNQLQLQALGGGKLVFQNVYSTRAKAGGIEGNSMAISVTGNGGIVFERVSSGAGVNGIRVGSKLDVDLSKASVADSLVFKSIVAQNGNALGIYAPNGASITFKGSGSNAAFKNIAHQGASTSNFASGIVSDGSNLNLSVINGNHLWFDSIASTHGSAYGFRTRSMQLNVDSSSSIRFINISSGNQSAGIWINDGSTVNISGGGKIEFRDISSKGNKLGIRAWSSKFTLTNTSLIFGKTNTSNKYGIYSGINDLKHTFGDANISVQGQNAVAIYGASNTTIELQSGKTMTLSAKNGNIETMAIDGKVNFALKGANSSLVFDSGSGNIQRLDVANGSNINLIGLSSRNSNNLQLRKITVESWNGSGANVLLYANGTATINTSSFDGRAYKPSKEMAWYGGSDRIVINGTNTSSTQNNTLKVALDTVDNPVKYVILAEVGGNAKNSVVFNGLNSDKSRTTIQTEVGFDQGTIEIARYDTVDKAYYVGKIPDKASFRLNQQKARGVGEAQNSSATIVLANFNNLNKRMGELRENPNSQGVWTRVFNGEVSSDFGSGSTLNYTTIQAGYDYNLSKNTDANSYLGIALAYLNSKTDNAISDTTGNGVEVGAYFAYVKDNGLYTDSIVKVAYISNNNSGINSKGYSLTDTSVTSIVLSQEIGYQAKIGNSGFYLTPQFETTFAYLGGSEMTTVLNGNSMKSTQDAISDWRNRFGLQASYKLIDSDNKFNASFYAKGSYAYDYISGGDTTYKTSISSETLASSMKSDGRFVFNIGSNINIKDTARLYIDFEKSVGGRINTNYQINVGVRYSFGEKNISK</sequence>
<keyword evidence="3" id="KW-1185">Reference proteome</keyword>
<dbReference type="Proteomes" id="UP000256695">
    <property type="component" value="Unassembled WGS sequence"/>
</dbReference>